<keyword evidence="2" id="KW-0805">Transcription regulation</keyword>
<dbReference type="InterPro" id="IPR000847">
    <property type="entry name" value="LysR_HTH_N"/>
</dbReference>
<keyword evidence="3" id="KW-0238">DNA-binding</keyword>
<dbReference type="RefSeq" id="WP_250197696.1">
    <property type="nucleotide sequence ID" value="NZ_CP097636.1"/>
</dbReference>
<gene>
    <name evidence="6" type="ORF">MW290_28320</name>
</gene>
<protein>
    <submittedName>
        <fullName evidence="6">LysR family transcriptional regulator</fullName>
    </submittedName>
</protein>
<dbReference type="PANTHER" id="PTHR30419">
    <property type="entry name" value="HTH-TYPE TRANSCRIPTIONAL REGULATOR YBHD"/>
    <property type="match status" value="1"/>
</dbReference>
<dbReference type="InterPro" id="IPR036390">
    <property type="entry name" value="WH_DNA-bd_sf"/>
</dbReference>
<evidence type="ECO:0000256" key="3">
    <source>
        <dbReference type="ARBA" id="ARBA00023125"/>
    </source>
</evidence>
<evidence type="ECO:0000256" key="2">
    <source>
        <dbReference type="ARBA" id="ARBA00023015"/>
    </source>
</evidence>
<accession>A0ABY4SCM3</accession>
<evidence type="ECO:0000259" key="5">
    <source>
        <dbReference type="PROSITE" id="PS50931"/>
    </source>
</evidence>
<dbReference type="Proteomes" id="UP001056201">
    <property type="component" value="Chromosome 2"/>
</dbReference>
<keyword evidence="4" id="KW-0804">Transcription</keyword>
<dbReference type="Gene3D" id="1.10.10.10">
    <property type="entry name" value="Winged helix-like DNA-binding domain superfamily/Winged helix DNA-binding domain"/>
    <property type="match status" value="1"/>
</dbReference>
<evidence type="ECO:0000256" key="4">
    <source>
        <dbReference type="ARBA" id="ARBA00023163"/>
    </source>
</evidence>
<evidence type="ECO:0000313" key="7">
    <source>
        <dbReference type="Proteomes" id="UP001056201"/>
    </source>
</evidence>
<proteinExistence type="inferred from homology"/>
<organism evidence="6 7">
    <name type="scientific">Aquincola tertiaricarbonis</name>
    <dbReference type="NCBI Taxonomy" id="391953"/>
    <lineage>
        <taxon>Bacteria</taxon>
        <taxon>Pseudomonadati</taxon>
        <taxon>Pseudomonadota</taxon>
        <taxon>Betaproteobacteria</taxon>
        <taxon>Burkholderiales</taxon>
        <taxon>Sphaerotilaceae</taxon>
        <taxon>Aquincola</taxon>
    </lineage>
</organism>
<dbReference type="CDD" id="cd08440">
    <property type="entry name" value="PBP2_LTTR_like_4"/>
    <property type="match status" value="1"/>
</dbReference>
<dbReference type="PRINTS" id="PR00039">
    <property type="entry name" value="HTHLYSR"/>
</dbReference>
<dbReference type="InterPro" id="IPR050950">
    <property type="entry name" value="HTH-type_LysR_regulators"/>
</dbReference>
<evidence type="ECO:0000313" key="6">
    <source>
        <dbReference type="EMBL" id="URI09468.1"/>
    </source>
</evidence>
<evidence type="ECO:0000256" key="1">
    <source>
        <dbReference type="ARBA" id="ARBA00009437"/>
    </source>
</evidence>
<dbReference type="InterPro" id="IPR036388">
    <property type="entry name" value="WH-like_DNA-bd_sf"/>
</dbReference>
<dbReference type="PROSITE" id="PS50931">
    <property type="entry name" value="HTH_LYSR"/>
    <property type="match status" value="1"/>
</dbReference>
<dbReference type="PANTHER" id="PTHR30419:SF14">
    <property type="entry name" value="LYSR FAMILY TRANSCRIPTIONAL REGULATOR"/>
    <property type="match status" value="1"/>
</dbReference>
<feature type="domain" description="HTH lysR-type" evidence="5">
    <location>
        <begin position="1"/>
        <end position="60"/>
    </location>
</feature>
<reference evidence="6" key="1">
    <citation type="submission" date="2022-05" db="EMBL/GenBank/DDBJ databases">
        <title>An RpoN-dependent PEP-CTERM gene is involved in floc formation of an Aquincola tertiaricarbonis strain.</title>
        <authorList>
            <person name="Qiu D."/>
            <person name="Xia M."/>
        </authorList>
    </citation>
    <scope>NUCLEOTIDE SEQUENCE</scope>
    <source>
        <strain evidence="6">RN12</strain>
    </source>
</reference>
<name>A0ABY4SCM3_AQUTE</name>
<comment type="similarity">
    <text evidence="1">Belongs to the LysR transcriptional regulatory family.</text>
</comment>
<dbReference type="SUPFAM" id="SSF53850">
    <property type="entry name" value="Periplasmic binding protein-like II"/>
    <property type="match status" value="1"/>
</dbReference>
<dbReference type="Pfam" id="PF00126">
    <property type="entry name" value="HTH_1"/>
    <property type="match status" value="1"/>
</dbReference>
<dbReference type="Pfam" id="PF03466">
    <property type="entry name" value="LysR_substrate"/>
    <property type="match status" value="1"/>
</dbReference>
<dbReference type="SUPFAM" id="SSF46785">
    <property type="entry name" value="Winged helix' DNA-binding domain"/>
    <property type="match status" value="1"/>
</dbReference>
<keyword evidence="7" id="KW-1185">Reference proteome</keyword>
<dbReference type="InterPro" id="IPR005119">
    <property type="entry name" value="LysR_subst-bd"/>
</dbReference>
<dbReference type="Gene3D" id="3.40.190.290">
    <property type="match status" value="1"/>
</dbReference>
<sequence>MNVSLRQLQVLLAIADEGGFARAGDAIGLSQPAVSQSIRALEAELGLKLLDRTTREVLLTPAGEALVGPLRRVLGELQELLARTQALGAQARGVVRVASAPTVSAGLMPRCLSAALQRHPDIQVLLTDQAQRLALESVRSGAVDFAVVVGGEQMDDLDQQPVFEEGFVLVCPAGHPLAARARVPLAALAGQPLVLLDHTSGSRPLIDEALRALPAARGAPARVVLDVGNATTAFRMVAEGLGLSILPALSLPLPDGQALCAVPLHPPLRRRIVLVARRNRSLSPAAQRIWALVAELAAAMPDAAAAPATSRRIP</sequence>
<dbReference type="EMBL" id="CP097636">
    <property type="protein sequence ID" value="URI09468.1"/>
    <property type="molecule type" value="Genomic_DNA"/>
</dbReference>